<evidence type="ECO:0000313" key="2">
    <source>
        <dbReference type="Proteomes" id="UP001158730"/>
    </source>
</evidence>
<proteinExistence type="predicted"/>
<reference evidence="1" key="1">
    <citation type="submission" date="2022-09" db="EMBL/GenBank/DDBJ databases">
        <title>Intensive care unit water sources are persistently colonized with multi-drug resistant bacteria and are the site of extensive horizontal gene transfer of antibiotic resistance genes.</title>
        <authorList>
            <person name="Diorio-Toth L."/>
        </authorList>
    </citation>
    <scope>NUCLEOTIDE SEQUENCE</scope>
    <source>
        <strain evidence="1">GD03990</strain>
    </source>
</reference>
<dbReference type="AlphaFoldDB" id="A0AA42SVT8"/>
<sequence length="382" mass="43006">MQDPKKQFKYTATCQNKLCLSQFGTNRKHTKTCSPKCRQVVSRQREDKQDKKRLRKFTTSAFAHYLADQCKRAGTLEIIPKQIGQLVELCEVYKYSLRANGYGHTRTFSICHIQPVKSATHIGTLFPQNIVVSTTADNVQFKNKSHAGFGHRILKARLSPSLRIDENLSNGKVIKELVSYLGEAVACKLAVKCKLQSSQKQQLIDWLRAQNDSRVPKLVDLMELPPRDLVNLKALISGKKGFSKDFSTYSTEDVFLHELQRQTAHRPDLIEVREYYLAKLQPVRALEFGLSLSGIIGIPRTTETTTLTSNLHKAQFELLHGGSPANLFYALKQIGQFTAERNAGNSKGSNARTLAVLEFRQPPLGTESVTLSSHFEEDTPPF</sequence>
<name>A0AA42SVT8_AQUAC</name>
<dbReference type="Proteomes" id="UP001158730">
    <property type="component" value="Unassembled WGS sequence"/>
</dbReference>
<accession>A0AA42SVT8</accession>
<dbReference type="RefSeq" id="WP_280055233.1">
    <property type="nucleotide sequence ID" value="NZ_JAOBYN010000023.1"/>
</dbReference>
<evidence type="ECO:0000313" key="1">
    <source>
        <dbReference type="EMBL" id="MDH1057001.1"/>
    </source>
</evidence>
<gene>
    <name evidence="1" type="ORF">N5C05_19845</name>
</gene>
<dbReference type="EMBL" id="JAOBYN010000023">
    <property type="protein sequence ID" value="MDH1057001.1"/>
    <property type="molecule type" value="Genomic_DNA"/>
</dbReference>
<protein>
    <submittedName>
        <fullName evidence="1">Uncharacterized protein</fullName>
    </submittedName>
</protein>
<comment type="caution">
    <text evidence="1">The sequence shown here is derived from an EMBL/GenBank/DDBJ whole genome shotgun (WGS) entry which is preliminary data.</text>
</comment>
<organism evidence="1 2">
    <name type="scientific">Aquipseudomonas alcaligenes</name>
    <name type="common">Pseudomonas alcaligenes</name>
    <dbReference type="NCBI Taxonomy" id="43263"/>
    <lineage>
        <taxon>Bacteria</taxon>
        <taxon>Pseudomonadati</taxon>
        <taxon>Pseudomonadota</taxon>
        <taxon>Gammaproteobacteria</taxon>
        <taxon>Pseudomonadales</taxon>
        <taxon>Pseudomonadaceae</taxon>
        <taxon>Aquipseudomonas</taxon>
    </lineage>
</organism>